<keyword evidence="2" id="KW-0731">Sigma factor</keyword>
<dbReference type="InterPro" id="IPR012845">
    <property type="entry name" value="RNA_pol_sigma_FliA_WhiG"/>
</dbReference>
<dbReference type="InterPro" id="IPR013324">
    <property type="entry name" value="RNA_pol_sigma_r3/r4-like"/>
</dbReference>
<organism evidence="8 9">
    <name type="scientific">Candidatus Regiella insecticola LSR1</name>
    <dbReference type="NCBI Taxonomy" id="663321"/>
    <lineage>
        <taxon>Bacteria</taxon>
        <taxon>Pseudomonadati</taxon>
        <taxon>Pseudomonadota</taxon>
        <taxon>Gammaproteobacteria</taxon>
        <taxon>Enterobacterales</taxon>
        <taxon>Enterobacteriaceae</taxon>
        <taxon>aphid secondary symbionts</taxon>
        <taxon>Candidatus Regiella</taxon>
    </lineage>
</organism>
<evidence type="ECO:0000259" key="7">
    <source>
        <dbReference type="Pfam" id="PF04545"/>
    </source>
</evidence>
<evidence type="ECO:0000313" key="9">
    <source>
        <dbReference type="Proteomes" id="UP000005726"/>
    </source>
</evidence>
<dbReference type="InterPro" id="IPR000943">
    <property type="entry name" value="RNA_pol_sigma70"/>
</dbReference>
<dbReference type="InterPro" id="IPR007630">
    <property type="entry name" value="RNA_pol_sigma70_r4"/>
</dbReference>
<dbReference type="Gene3D" id="1.20.140.160">
    <property type="match status" value="1"/>
</dbReference>
<dbReference type="STRING" id="663321.REG_0603"/>
<protein>
    <submittedName>
        <fullName evidence="8">Flagellar biosynthesis sigma factor</fullName>
    </submittedName>
</protein>
<dbReference type="InterPro" id="IPR014284">
    <property type="entry name" value="RNA_pol_sigma-70_dom"/>
</dbReference>
<feature type="domain" description="RNA polymerase sigma-70 region 3" evidence="5">
    <location>
        <begin position="113"/>
        <end position="156"/>
    </location>
</feature>
<dbReference type="NCBIfam" id="TIGR02937">
    <property type="entry name" value="sigma70-ECF"/>
    <property type="match status" value="1"/>
</dbReference>
<evidence type="ECO:0000313" key="8">
    <source>
        <dbReference type="EMBL" id="EFL92759.1"/>
    </source>
</evidence>
<dbReference type="GO" id="GO:0006352">
    <property type="term" value="P:DNA-templated transcription initiation"/>
    <property type="evidence" value="ECO:0007669"/>
    <property type="project" value="InterPro"/>
</dbReference>
<evidence type="ECO:0000256" key="4">
    <source>
        <dbReference type="ARBA" id="ARBA00023163"/>
    </source>
</evidence>
<dbReference type="GO" id="GO:0003677">
    <property type="term" value="F:DNA binding"/>
    <property type="evidence" value="ECO:0007669"/>
    <property type="project" value="UniProtKB-KW"/>
</dbReference>
<dbReference type="Pfam" id="PF04545">
    <property type="entry name" value="Sigma70_r4"/>
    <property type="match status" value="1"/>
</dbReference>
<dbReference type="Pfam" id="PF04542">
    <property type="entry name" value="Sigma70_r2"/>
    <property type="match status" value="1"/>
</dbReference>
<dbReference type="Proteomes" id="UP000005726">
    <property type="component" value="Unassembled WGS sequence"/>
</dbReference>
<evidence type="ECO:0000256" key="1">
    <source>
        <dbReference type="ARBA" id="ARBA00023015"/>
    </source>
</evidence>
<feature type="domain" description="RNA polymerase sigma-70 region 4" evidence="7">
    <location>
        <begin position="193"/>
        <end position="242"/>
    </location>
</feature>
<dbReference type="SUPFAM" id="SSF88946">
    <property type="entry name" value="Sigma2 domain of RNA polymerase sigma factors"/>
    <property type="match status" value="1"/>
</dbReference>
<keyword evidence="4" id="KW-0804">Transcription</keyword>
<dbReference type="InterPro" id="IPR013325">
    <property type="entry name" value="RNA_pol_sigma_r2"/>
</dbReference>
<proteinExistence type="predicted"/>
<gene>
    <name evidence="8" type="primary">fliA</name>
    <name evidence="8" type="ORF">REG_0603</name>
</gene>
<dbReference type="CDD" id="cd06171">
    <property type="entry name" value="Sigma70_r4"/>
    <property type="match status" value="1"/>
</dbReference>
<dbReference type="NCBIfam" id="NF005413">
    <property type="entry name" value="PRK06986.1"/>
    <property type="match status" value="1"/>
</dbReference>
<sequence length="246" mass="28784">MMLLLVKWFFNNSMTMICIDENIALTSLDEGKYLDAYLPLVKRVVRQLSFQADSVLEREDMQQIALMGLLEALRRYGHPDQQFAAYAVHRIRGAILDQLREHDWRPRRLRQKTHKTNEAIRELGKRLGHEPNYDEIAAELSITPQEYQEYLLLENAKAMESLDDLLSLETHNDALQSRELEEQMIIQDSLRQAIGTLDDREKLILSLYYQQELSLKEIALVLELTEARVCQLNKKIAEKIKKFCSH</sequence>
<keyword evidence="9" id="KW-1185">Reference proteome</keyword>
<evidence type="ECO:0000256" key="2">
    <source>
        <dbReference type="ARBA" id="ARBA00023082"/>
    </source>
</evidence>
<dbReference type="Pfam" id="PF04539">
    <property type="entry name" value="Sigma70_r3"/>
    <property type="match status" value="1"/>
</dbReference>
<dbReference type="GO" id="GO:0016987">
    <property type="term" value="F:sigma factor activity"/>
    <property type="evidence" value="ECO:0007669"/>
    <property type="project" value="UniProtKB-KW"/>
</dbReference>
<dbReference type="PANTHER" id="PTHR30385:SF7">
    <property type="entry name" value="RNA POLYMERASE SIGMA FACTOR FLIA"/>
    <property type="match status" value="1"/>
</dbReference>
<keyword evidence="1" id="KW-0805">Transcription regulation</keyword>
<reference evidence="8" key="1">
    <citation type="journal article" date="2009" name="Environ. Microbiol.">
        <title>Dynamics of genome evolution in facultative symbionts of aphids.</title>
        <authorList>
            <person name="Degnan P.H."/>
            <person name="Leonardo T.E."/>
            <person name="Cass B.N."/>
            <person name="Hurwitz B."/>
            <person name="Stern D."/>
            <person name="Gibbs R.A."/>
            <person name="Richards S."/>
            <person name="Moran N.A."/>
        </authorList>
    </citation>
    <scope>NUCLEOTIDE SEQUENCE [LARGE SCALE GENOMIC DNA]</scope>
    <source>
        <strain evidence="8">LSR1</strain>
    </source>
</reference>
<keyword evidence="8" id="KW-0966">Cell projection</keyword>
<evidence type="ECO:0000259" key="6">
    <source>
        <dbReference type="Pfam" id="PF04542"/>
    </source>
</evidence>
<dbReference type="InterPro" id="IPR007624">
    <property type="entry name" value="RNA_pol_sigma70_r3"/>
</dbReference>
<evidence type="ECO:0000259" key="5">
    <source>
        <dbReference type="Pfam" id="PF04539"/>
    </source>
</evidence>
<accession>E0WRJ9</accession>
<dbReference type="InterPro" id="IPR007627">
    <property type="entry name" value="RNA_pol_sigma70_r2"/>
</dbReference>
<keyword evidence="8" id="KW-0282">Flagellum</keyword>
<dbReference type="GO" id="GO:0003899">
    <property type="term" value="F:DNA-directed RNA polymerase activity"/>
    <property type="evidence" value="ECO:0007669"/>
    <property type="project" value="InterPro"/>
</dbReference>
<dbReference type="NCBIfam" id="NF009091">
    <property type="entry name" value="PRK12427.1"/>
    <property type="match status" value="1"/>
</dbReference>
<dbReference type="eggNOG" id="COG1191">
    <property type="taxonomic scope" value="Bacteria"/>
</dbReference>
<dbReference type="SUPFAM" id="SSF88659">
    <property type="entry name" value="Sigma3 and sigma4 domains of RNA polymerase sigma factors"/>
    <property type="match status" value="2"/>
</dbReference>
<keyword evidence="3" id="KW-0238">DNA-binding</keyword>
<dbReference type="HOGENOM" id="CLU_014793_8_1_6"/>
<dbReference type="EMBL" id="GL379589">
    <property type="protein sequence ID" value="EFL92759.1"/>
    <property type="molecule type" value="Genomic_DNA"/>
</dbReference>
<dbReference type="AlphaFoldDB" id="E0WRJ9"/>
<feature type="domain" description="RNA polymerase sigma-70 region 2" evidence="6">
    <location>
        <begin position="35"/>
        <end position="105"/>
    </location>
</feature>
<dbReference type="PANTHER" id="PTHR30385">
    <property type="entry name" value="SIGMA FACTOR F FLAGELLAR"/>
    <property type="match status" value="1"/>
</dbReference>
<name>E0WRJ9_9ENTR</name>
<dbReference type="PRINTS" id="PR00046">
    <property type="entry name" value="SIGMA70FCT"/>
</dbReference>
<evidence type="ECO:0000256" key="3">
    <source>
        <dbReference type="ARBA" id="ARBA00023125"/>
    </source>
</evidence>
<dbReference type="Gene3D" id="1.10.1740.10">
    <property type="match status" value="1"/>
</dbReference>
<dbReference type="NCBIfam" id="TIGR02479">
    <property type="entry name" value="FliA_WhiG"/>
    <property type="match status" value="1"/>
</dbReference>
<keyword evidence="8" id="KW-0969">Cilium</keyword>